<organism evidence="3 4">
    <name type="scientific">Anopheles farauti</name>
    <dbReference type="NCBI Taxonomy" id="69004"/>
    <lineage>
        <taxon>Eukaryota</taxon>
        <taxon>Metazoa</taxon>
        <taxon>Ecdysozoa</taxon>
        <taxon>Arthropoda</taxon>
        <taxon>Hexapoda</taxon>
        <taxon>Insecta</taxon>
        <taxon>Pterygota</taxon>
        <taxon>Neoptera</taxon>
        <taxon>Endopterygota</taxon>
        <taxon>Diptera</taxon>
        <taxon>Nematocera</taxon>
        <taxon>Culicoidea</taxon>
        <taxon>Culicidae</taxon>
        <taxon>Anophelinae</taxon>
        <taxon>Anopheles</taxon>
    </lineage>
</organism>
<dbReference type="AlphaFoldDB" id="A0A182Q3G3"/>
<dbReference type="VEuPathDB" id="VectorBase:AFAF002327"/>
<dbReference type="EnsemblMetazoa" id="AFAF002327-RA">
    <property type="protein sequence ID" value="AFAF002327-PA"/>
    <property type="gene ID" value="AFAF002327"/>
</dbReference>
<dbReference type="EMBL" id="AXCN02000929">
    <property type="status" value="NOT_ANNOTATED_CDS"/>
    <property type="molecule type" value="Genomic_DNA"/>
</dbReference>
<evidence type="ECO:0000256" key="2">
    <source>
        <dbReference type="SAM" id="SignalP"/>
    </source>
</evidence>
<keyword evidence="4" id="KW-1185">Reference proteome</keyword>
<accession>A0A182Q3G3</accession>
<evidence type="ECO:0000313" key="4">
    <source>
        <dbReference type="Proteomes" id="UP000075886"/>
    </source>
</evidence>
<feature type="compositionally biased region" description="Low complexity" evidence="1">
    <location>
        <begin position="56"/>
        <end position="67"/>
    </location>
</feature>
<feature type="chain" id="PRO_5008132313" evidence="2">
    <location>
        <begin position="25"/>
        <end position="168"/>
    </location>
</feature>
<keyword evidence="2" id="KW-0732">Signal</keyword>
<protein>
    <submittedName>
        <fullName evidence="3">Uncharacterized protein</fullName>
    </submittedName>
</protein>
<evidence type="ECO:0000313" key="3">
    <source>
        <dbReference type="EnsemblMetazoa" id="AFAF002327-PA"/>
    </source>
</evidence>
<proteinExistence type="predicted"/>
<reference evidence="3" key="2">
    <citation type="submission" date="2020-05" db="UniProtKB">
        <authorList>
            <consortium name="EnsemblMetazoa"/>
        </authorList>
    </citation>
    <scope>IDENTIFICATION</scope>
    <source>
        <strain evidence="3">FAR1</strain>
    </source>
</reference>
<sequence>MALSRGYLLLSVVLLAVFVAVAVADMEPSKESSVEPIENTPVKSLRSMVRSLRAARAQQQRGQLRGQHPAGAHRSTVAATTTPVPVSVPVPDTKQNPQDTPECQYEQQVLVVKGNPSEEVLNDEIRKAIRALLGPEQSEQVQIRELKSEDELRRVAPGARPVGVRLVP</sequence>
<evidence type="ECO:0000256" key="1">
    <source>
        <dbReference type="SAM" id="MobiDB-lite"/>
    </source>
</evidence>
<feature type="region of interest" description="Disordered" evidence="1">
    <location>
        <begin position="56"/>
        <end position="101"/>
    </location>
</feature>
<name>A0A182Q3G3_9DIPT</name>
<feature type="compositionally biased region" description="Low complexity" evidence="1">
    <location>
        <begin position="75"/>
        <end position="91"/>
    </location>
</feature>
<feature type="signal peptide" evidence="2">
    <location>
        <begin position="1"/>
        <end position="24"/>
    </location>
</feature>
<reference evidence="4" key="1">
    <citation type="submission" date="2014-01" db="EMBL/GenBank/DDBJ databases">
        <title>The Genome Sequence of Anopheles farauti FAR1 (V2).</title>
        <authorList>
            <consortium name="The Broad Institute Genomics Platform"/>
            <person name="Neafsey D.E."/>
            <person name="Besansky N."/>
            <person name="Howell P."/>
            <person name="Walton C."/>
            <person name="Young S.K."/>
            <person name="Zeng Q."/>
            <person name="Gargeya S."/>
            <person name="Fitzgerald M."/>
            <person name="Haas B."/>
            <person name="Abouelleil A."/>
            <person name="Allen A.W."/>
            <person name="Alvarado L."/>
            <person name="Arachchi H.M."/>
            <person name="Berlin A.M."/>
            <person name="Chapman S.B."/>
            <person name="Gainer-Dewar J."/>
            <person name="Goldberg J."/>
            <person name="Griggs A."/>
            <person name="Gujja S."/>
            <person name="Hansen M."/>
            <person name="Howarth C."/>
            <person name="Imamovic A."/>
            <person name="Ireland A."/>
            <person name="Larimer J."/>
            <person name="McCowan C."/>
            <person name="Murphy C."/>
            <person name="Pearson M."/>
            <person name="Poon T.W."/>
            <person name="Priest M."/>
            <person name="Roberts A."/>
            <person name="Saif S."/>
            <person name="Shea T."/>
            <person name="Sisk P."/>
            <person name="Sykes S."/>
            <person name="Wortman J."/>
            <person name="Nusbaum C."/>
            <person name="Birren B."/>
        </authorList>
    </citation>
    <scope>NUCLEOTIDE SEQUENCE [LARGE SCALE GENOMIC DNA]</scope>
    <source>
        <strain evidence="4">FAR1</strain>
    </source>
</reference>
<dbReference type="Proteomes" id="UP000075886">
    <property type="component" value="Unassembled WGS sequence"/>
</dbReference>